<dbReference type="EMBL" id="FSHM01000004">
    <property type="protein sequence ID" value="SIB22263.1"/>
    <property type="molecule type" value="Genomic_DNA"/>
</dbReference>
<protein>
    <submittedName>
        <fullName evidence="1">Uncharacterized protein</fullName>
    </submittedName>
</protein>
<evidence type="ECO:0000313" key="2">
    <source>
        <dbReference type="Proteomes" id="UP000185210"/>
    </source>
</evidence>
<gene>
    <name evidence="1" type="ORF">SAMEA2070301_03281</name>
</gene>
<sequence>MAINLGRPRGPRLRELSLQQEKLLDAWLTMALLSRPSAQETMAMQYTRALATIARRRGIKFTFDGRPGSHAIDVMLDRGVPGCTVGGRRKVLATAKPELPGRRVEPWNVHGRV</sequence>
<name>A0AB38D1M0_9MYCO</name>
<comment type="caution">
    <text evidence="1">The sequence shown here is derived from an EMBL/GenBank/DDBJ whole genome shotgun (WGS) entry which is preliminary data.</text>
</comment>
<accession>A0AB38D1M0</accession>
<dbReference type="AlphaFoldDB" id="A0AB38D1M0"/>
<dbReference type="Proteomes" id="UP000185210">
    <property type="component" value="Unassembled WGS sequence"/>
</dbReference>
<proteinExistence type="predicted"/>
<reference evidence="1 2" key="1">
    <citation type="submission" date="2016-11" db="EMBL/GenBank/DDBJ databases">
        <authorList>
            <consortium name="Pathogen Informatics"/>
        </authorList>
    </citation>
    <scope>NUCLEOTIDE SEQUENCE [LARGE SCALE GENOMIC DNA]</scope>
    <source>
        <strain evidence="1 2">104</strain>
    </source>
</reference>
<dbReference type="RefSeq" id="WP_074292974.1">
    <property type="nucleotide sequence ID" value="NZ_FRZT01000006.1"/>
</dbReference>
<evidence type="ECO:0000313" key="1">
    <source>
        <dbReference type="EMBL" id="SIB22263.1"/>
    </source>
</evidence>
<organism evidence="1 2">
    <name type="scientific">Mycobacteroides abscessus subsp. abscessus</name>
    <dbReference type="NCBI Taxonomy" id="1185650"/>
    <lineage>
        <taxon>Bacteria</taxon>
        <taxon>Bacillati</taxon>
        <taxon>Actinomycetota</taxon>
        <taxon>Actinomycetes</taxon>
        <taxon>Mycobacteriales</taxon>
        <taxon>Mycobacteriaceae</taxon>
        <taxon>Mycobacteroides</taxon>
        <taxon>Mycobacteroides abscessus</taxon>
    </lineage>
</organism>